<evidence type="ECO:0000256" key="4">
    <source>
        <dbReference type="ARBA" id="ARBA00022801"/>
    </source>
</evidence>
<evidence type="ECO:0000313" key="15">
    <source>
        <dbReference type="WBParaSite" id="L893_g27667.t1"/>
    </source>
</evidence>
<dbReference type="Gene3D" id="3.40.390.10">
    <property type="entry name" value="Collagenase (Catalytic Domain)"/>
    <property type="match status" value="1"/>
</dbReference>
<keyword evidence="2 9" id="KW-0645">Protease</keyword>
<keyword evidence="7" id="KW-1015">Disulfide bond</keyword>
<reference evidence="15" key="1">
    <citation type="submission" date="2016-11" db="UniProtKB">
        <authorList>
            <consortium name="WormBaseParasite"/>
        </authorList>
    </citation>
    <scope>IDENTIFICATION</scope>
</reference>
<evidence type="ECO:0000259" key="11">
    <source>
        <dbReference type="PROSITE" id="PS01180"/>
    </source>
</evidence>
<keyword evidence="6 9" id="KW-0482">Metalloprotease</keyword>
<dbReference type="PANTHER" id="PTHR10127:SF780">
    <property type="entry name" value="METALLOENDOPEPTIDASE"/>
    <property type="match status" value="1"/>
</dbReference>
<feature type="domain" description="Chitin-binding type-2" evidence="12">
    <location>
        <begin position="576"/>
        <end position="628"/>
    </location>
</feature>
<dbReference type="GO" id="GO:0005576">
    <property type="term" value="C:extracellular region"/>
    <property type="evidence" value="ECO:0007669"/>
    <property type="project" value="InterPro"/>
</dbReference>
<proteinExistence type="predicted"/>
<accession>A0A1I7ZL80</accession>
<evidence type="ECO:0000313" key="14">
    <source>
        <dbReference type="Proteomes" id="UP000095287"/>
    </source>
</evidence>
<keyword evidence="3 9" id="KW-0479">Metal-binding</keyword>
<dbReference type="PROSITE" id="PS50940">
    <property type="entry name" value="CHIT_BIND_II"/>
    <property type="match status" value="1"/>
</dbReference>
<dbReference type="Gene3D" id="2.60.120.290">
    <property type="entry name" value="Spermadhesin, CUB domain"/>
    <property type="match status" value="1"/>
</dbReference>
<dbReference type="PROSITE" id="PS51864">
    <property type="entry name" value="ASTACIN"/>
    <property type="match status" value="1"/>
</dbReference>
<evidence type="ECO:0000256" key="6">
    <source>
        <dbReference type="ARBA" id="ARBA00023049"/>
    </source>
</evidence>
<dbReference type="Proteomes" id="UP000095287">
    <property type="component" value="Unplaced"/>
</dbReference>
<keyword evidence="14" id="KW-1185">Reference proteome</keyword>
<dbReference type="AlphaFoldDB" id="A0A1I7ZL80"/>
<dbReference type="SMART" id="SM00494">
    <property type="entry name" value="ChtBD2"/>
    <property type="match status" value="1"/>
</dbReference>
<feature type="domain" description="CUB" evidence="11">
    <location>
        <begin position="432"/>
        <end position="561"/>
    </location>
</feature>
<dbReference type="InterPro" id="IPR000859">
    <property type="entry name" value="CUB_dom"/>
</dbReference>
<dbReference type="SUPFAM" id="SSF57625">
    <property type="entry name" value="Invertebrate chitin-binding proteins"/>
    <property type="match status" value="1"/>
</dbReference>
<sequence length="628" mass="70492">MVLMAPCLQDSFFLCNGACNAIDSRNKVKKGDEGICASFRRCVCWSCVVYWLRPIASLAEETTSILMERLYGVADMSPEDTEEVARIMTENREEAGERVGQQHSEMHKQNSIAIDQAENYVEELKKSMSPIPGGLPPSIPEINSGLDELLFEGDIIMTPEQAESYFRVPEEGRRSKRQAFQDKENFPKTLWSQGVFYTFNATLNKKGQDAVDAAVAFWQANTCINFTKTDDPDKAPVKPVLHFYPGDIHVCASFIGRMFALNVQGVSIGAGCERFETTTHEIAHALGFIHEHNRWDRDEYVLVYTDKVNANNSYDYKKVDKNENENYDKGYDFGSIMHYRESSFAAKKGDIVMVARNPDYKKSIGGAMTPVYGDVYRMNMLYSCYDRCRYSGTLCKNEGMPHPKDCKVCQCPSGFGGDDCSQRQAPSHGLTCGETLVAGAEWKTLESSNVVGSGNGHADQGNRSDPHHCTWHVTAPEGKVIEHYVSFVGMRNQKDDILCHDVCKYGGLKIKGHEKSRIPEGMKLCCLDQLKKVRTTVSNVLIIEAYNSWYYTDFTIQYKMLDAYDIASALPGTTTQFNCKNEIDGVYPDGTCLPYFVYCSNEVAILHSCPANLVYAGNQCVWPDECKK</sequence>
<dbReference type="InterPro" id="IPR000742">
    <property type="entry name" value="EGF"/>
</dbReference>
<comment type="cofactor">
    <cofactor evidence="9 10">
        <name>Zn(2+)</name>
        <dbReference type="ChEBI" id="CHEBI:29105"/>
    </cofactor>
    <text evidence="9 10">Binds 1 zinc ion per subunit.</text>
</comment>
<dbReference type="GO" id="GO:0008270">
    <property type="term" value="F:zinc ion binding"/>
    <property type="evidence" value="ECO:0007669"/>
    <property type="project" value="UniProtKB-UniRule"/>
</dbReference>
<dbReference type="InterPro" id="IPR036508">
    <property type="entry name" value="Chitin-bd_dom_sf"/>
</dbReference>
<dbReference type="GO" id="GO:0008061">
    <property type="term" value="F:chitin binding"/>
    <property type="evidence" value="ECO:0007669"/>
    <property type="project" value="InterPro"/>
</dbReference>
<dbReference type="InterPro" id="IPR006026">
    <property type="entry name" value="Peptidase_Metallo"/>
</dbReference>
<dbReference type="PANTHER" id="PTHR10127">
    <property type="entry name" value="DISCOIDIN, CUB, EGF, LAMININ , AND ZINC METALLOPROTEASE DOMAIN CONTAINING"/>
    <property type="match status" value="1"/>
</dbReference>
<evidence type="ECO:0000256" key="10">
    <source>
        <dbReference type="RuleBase" id="RU361183"/>
    </source>
</evidence>
<protein>
    <recommendedName>
        <fullName evidence="10">Metalloendopeptidase</fullName>
        <ecNumber evidence="10">3.4.24.-</ecNumber>
    </recommendedName>
</protein>
<evidence type="ECO:0000256" key="1">
    <source>
        <dbReference type="ARBA" id="ARBA00022536"/>
    </source>
</evidence>
<feature type="binding site" evidence="9">
    <location>
        <position position="290"/>
    </location>
    <ligand>
        <name>Zn(2+)</name>
        <dbReference type="ChEBI" id="CHEBI:29105"/>
        <note>catalytic</note>
    </ligand>
</feature>
<dbReference type="PROSITE" id="PS01180">
    <property type="entry name" value="CUB"/>
    <property type="match status" value="1"/>
</dbReference>
<evidence type="ECO:0000256" key="9">
    <source>
        <dbReference type="PROSITE-ProRule" id="PRU01211"/>
    </source>
</evidence>
<dbReference type="PROSITE" id="PS01186">
    <property type="entry name" value="EGF_2"/>
    <property type="match status" value="1"/>
</dbReference>
<feature type="binding site" evidence="9">
    <location>
        <position position="280"/>
    </location>
    <ligand>
        <name>Zn(2+)</name>
        <dbReference type="ChEBI" id="CHEBI:29105"/>
        <note>catalytic</note>
    </ligand>
</feature>
<dbReference type="PRINTS" id="PR00480">
    <property type="entry name" value="ASTACIN"/>
</dbReference>
<evidence type="ECO:0000256" key="5">
    <source>
        <dbReference type="ARBA" id="ARBA00022833"/>
    </source>
</evidence>
<evidence type="ECO:0000256" key="7">
    <source>
        <dbReference type="ARBA" id="ARBA00023157"/>
    </source>
</evidence>
<dbReference type="SMART" id="SM00235">
    <property type="entry name" value="ZnMc"/>
    <property type="match status" value="1"/>
</dbReference>
<evidence type="ECO:0000256" key="3">
    <source>
        <dbReference type="ARBA" id="ARBA00022723"/>
    </source>
</evidence>
<dbReference type="InterPro" id="IPR001506">
    <property type="entry name" value="Peptidase_M12A"/>
</dbReference>
<keyword evidence="1" id="KW-0245">EGF-like domain</keyword>
<comment type="caution">
    <text evidence="8">Lacks conserved residue(s) required for the propagation of feature annotation.</text>
</comment>
<dbReference type="InterPro" id="IPR002557">
    <property type="entry name" value="Chitin-bd_dom"/>
</dbReference>
<evidence type="ECO:0000259" key="13">
    <source>
        <dbReference type="PROSITE" id="PS51864"/>
    </source>
</evidence>
<dbReference type="Pfam" id="PF01400">
    <property type="entry name" value="Astacin"/>
    <property type="match status" value="1"/>
</dbReference>
<dbReference type="GO" id="GO:0006508">
    <property type="term" value="P:proteolysis"/>
    <property type="evidence" value="ECO:0007669"/>
    <property type="project" value="UniProtKB-KW"/>
</dbReference>
<keyword evidence="4 9" id="KW-0378">Hydrolase</keyword>
<dbReference type="EC" id="3.4.24.-" evidence="10"/>
<feature type="domain" description="Peptidase M12A" evidence="13">
    <location>
        <begin position="178"/>
        <end position="385"/>
    </location>
</feature>
<dbReference type="InterPro" id="IPR024079">
    <property type="entry name" value="MetalloPept_cat_dom_sf"/>
</dbReference>
<feature type="active site" evidence="9">
    <location>
        <position position="281"/>
    </location>
</feature>
<dbReference type="SUPFAM" id="SSF55486">
    <property type="entry name" value="Metalloproteases ('zincins'), catalytic domain"/>
    <property type="match status" value="1"/>
</dbReference>
<evidence type="ECO:0000256" key="2">
    <source>
        <dbReference type="ARBA" id="ARBA00022670"/>
    </source>
</evidence>
<organism evidence="14 15">
    <name type="scientific">Steinernema glaseri</name>
    <dbReference type="NCBI Taxonomy" id="37863"/>
    <lineage>
        <taxon>Eukaryota</taxon>
        <taxon>Metazoa</taxon>
        <taxon>Ecdysozoa</taxon>
        <taxon>Nematoda</taxon>
        <taxon>Chromadorea</taxon>
        <taxon>Rhabditida</taxon>
        <taxon>Tylenchina</taxon>
        <taxon>Panagrolaimomorpha</taxon>
        <taxon>Strongyloidoidea</taxon>
        <taxon>Steinernematidae</taxon>
        <taxon>Steinernema</taxon>
    </lineage>
</organism>
<dbReference type="SUPFAM" id="SSF49854">
    <property type="entry name" value="Spermadhesin, CUB domain"/>
    <property type="match status" value="1"/>
</dbReference>
<feature type="binding site" evidence="9">
    <location>
        <position position="284"/>
    </location>
    <ligand>
        <name>Zn(2+)</name>
        <dbReference type="ChEBI" id="CHEBI:29105"/>
        <note>catalytic</note>
    </ligand>
</feature>
<evidence type="ECO:0000256" key="8">
    <source>
        <dbReference type="PROSITE-ProRule" id="PRU00059"/>
    </source>
</evidence>
<evidence type="ECO:0000259" key="12">
    <source>
        <dbReference type="PROSITE" id="PS50940"/>
    </source>
</evidence>
<dbReference type="Pfam" id="PF01607">
    <property type="entry name" value="CBM_14"/>
    <property type="match status" value="1"/>
</dbReference>
<dbReference type="GO" id="GO:0004222">
    <property type="term" value="F:metalloendopeptidase activity"/>
    <property type="evidence" value="ECO:0007669"/>
    <property type="project" value="UniProtKB-UniRule"/>
</dbReference>
<name>A0A1I7ZL80_9BILA</name>
<dbReference type="WBParaSite" id="L893_g27667.t1">
    <property type="protein sequence ID" value="L893_g27667.t1"/>
    <property type="gene ID" value="L893_g27667"/>
</dbReference>
<keyword evidence="5 9" id="KW-0862">Zinc</keyword>
<dbReference type="InterPro" id="IPR035914">
    <property type="entry name" value="Sperma_CUB_dom_sf"/>
</dbReference>